<keyword evidence="13" id="KW-1185">Reference proteome</keyword>
<dbReference type="Pfam" id="PF02537">
    <property type="entry name" value="CRCB"/>
    <property type="match status" value="1"/>
</dbReference>
<comment type="similarity">
    <text evidence="9 11">Belongs to the fluoride channel Fluc/FEX (TC 1.A.43) family.</text>
</comment>
<feature type="binding site" evidence="11">
    <location>
        <position position="78"/>
    </location>
    <ligand>
        <name>Na(+)</name>
        <dbReference type="ChEBI" id="CHEBI:29101"/>
        <note>structural</note>
    </ligand>
</feature>
<dbReference type="AlphaFoldDB" id="A0A4Y1WYG8"/>
<evidence type="ECO:0000256" key="9">
    <source>
        <dbReference type="ARBA" id="ARBA00035120"/>
    </source>
</evidence>
<dbReference type="EMBL" id="AP019735">
    <property type="protein sequence ID" value="BBL05296.1"/>
    <property type="molecule type" value="Genomic_DNA"/>
</dbReference>
<evidence type="ECO:0000256" key="10">
    <source>
        <dbReference type="ARBA" id="ARBA00035585"/>
    </source>
</evidence>
<evidence type="ECO:0000313" key="12">
    <source>
        <dbReference type="EMBL" id="BBL05296.1"/>
    </source>
</evidence>
<evidence type="ECO:0000256" key="2">
    <source>
        <dbReference type="ARBA" id="ARBA00022475"/>
    </source>
</evidence>
<feature type="transmembrane region" description="Helical" evidence="11">
    <location>
        <begin position="34"/>
        <end position="55"/>
    </location>
</feature>
<keyword evidence="3" id="KW-0997">Cell inner membrane</keyword>
<accession>A0A4Y1WYG8</accession>
<comment type="subcellular location">
    <subcellularLocation>
        <location evidence="1 11">Cell membrane</location>
        <topology evidence="1 11">Multi-pass membrane protein</topology>
    </subcellularLocation>
</comment>
<evidence type="ECO:0000256" key="1">
    <source>
        <dbReference type="ARBA" id="ARBA00004651"/>
    </source>
</evidence>
<dbReference type="KEGG" id="acou:A5CBH24_26090"/>
<comment type="function">
    <text evidence="11">Fluoride-specific ion channel. Important for reducing fluoride concentration in the cell, thus reducing its toxicity.</text>
</comment>
<keyword evidence="6 11" id="KW-0406">Ion transport</keyword>
<dbReference type="GO" id="GO:0140114">
    <property type="term" value="P:cellular detoxification of fluoride"/>
    <property type="evidence" value="ECO:0007669"/>
    <property type="project" value="UniProtKB-UniRule"/>
</dbReference>
<feature type="transmembrane region" description="Helical" evidence="11">
    <location>
        <begin position="67"/>
        <end position="84"/>
    </location>
</feature>
<keyword evidence="11" id="KW-0813">Transport</keyword>
<dbReference type="Proteomes" id="UP000318946">
    <property type="component" value="Chromosome"/>
</dbReference>
<feature type="transmembrane region" description="Helical" evidence="11">
    <location>
        <begin position="96"/>
        <end position="121"/>
    </location>
</feature>
<proteinExistence type="inferred from homology"/>
<comment type="activity regulation">
    <text evidence="11">Na(+) is not transported, but it plays an essential structural role and its presence is essential for fluoride channel function.</text>
</comment>
<evidence type="ECO:0000256" key="7">
    <source>
        <dbReference type="ARBA" id="ARBA00023136"/>
    </source>
</evidence>
<comment type="catalytic activity">
    <reaction evidence="10">
        <text>fluoride(in) = fluoride(out)</text>
        <dbReference type="Rhea" id="RHEA:76159"/>
        <dbReference type="ChEBI" id="CHEBI:17051"/>
    </reaction>
    <physiologicalReaction direction="left-to-right" evidence="10">
        <dbReference type="Rhea" id="RHEA:76160"/>
    </physiologicalReaction>
</comment>
<dbReference type="PANTHER" id="PTHR28259">
    <property type="entry name" value="FLUORIDE EXPORT PROTEIN 1-RELATED"/>
    <property type="match status" value="1"/>
</dbReference>
<dbReference type="GO" id="GO:0005886">
    <property type="term" value="C:plasma membrane"/>
    <property type="evidence" value="ECO:0007669"/>
    <property type="project" value="UniProtKB-SubCell"/>
</dbReference>
<evidence type="ECO:0000256" key="8">
    <source>
        <dbReference type="ARBA" id="ARBA00023303"/>
    </source>
</evidence>
<gene>
    <name evidence="11 12" type="primary">crcB</name>
    <name evidence="11" type="synonym">fluC</name>
    <name evidence="12" type="ORF">A5CBH24_26090</name>
</gene>
<evidence type="ECO:0000256" key="4">
    <source>
        <dbReference type="ARBA" id="ARBA00022692"/>
    </source>
</evidence>
<keyword evidence="2 11" id="KW-1003">Cell membrane</keyword>
<dbReference type="NCBIfam" id="TIGR00494">
    <property type="entry name" value="crcB"/>
    <property type="match status" value="1"/>
</dbReference>
<keyword evidence="8 11" id="KW-0407">Ion channel</keyword>
<protein>
    <recommendedName>
        <fullName evidence="11">Fluoride-specific ion channel FluC</fullName>
    </recommendedName>
</protein>
<evidence type="ECO:0000256" key="3">
    <source>
        <dbReference type="ARBA" id="ARBA00022519"/>
    </source>
</evidence>
<reference evidence="13" key="1">
    <citation type="submission" date="2019-06" db="EMBL/GenBank/DDBJ databases">
        <title>Alistipes onderdonkii subsp. vulgaris subsp. nov., Alistipes dispar sp. nov. and Alistipes communis sp. nov., isolated from human faeces, and creation of Alistipes onderdonkii subsp. onderdonkii subsp. nov.</title>
        <authorList>
            <person name="Sakamoto M."/>
            <person name="Ikeyama N."/>
            <person name="Ogata Y."/>
            <person name="Suda W."/>
            <person name="Iino T."/>
            <person name="Hattori M."/>
            <person name="Ohkuma M."/>
        </authorList>
    </citation>
    <scope>NUCLEOTIDE SEQUENCE [LARGE SCALE GENOMIC DNA]</scope>
    <source>
        <strain evidence="13">5CBH24</strain>
    </source>
</reference>
<organism evidence="12 13">
    <name type="scientific">Alistipes communis</name>
    <dbReference type="NCBI Taxonomy" id="2585118"/>
    <lineage>
        <taxon>Bacteria</taxon>
        <taxon>Pseudomonadati</taxon>
        <taxon>Bacteroidota</taxon>
        <taxon>Bacteroidia</taxon>
        <taxon>Bacteroidales</taxon>
        <taxon>Rikenellaceae</taxon>
        <taxon>Alistipes</taxon>
    </lineage>
</organism>
<dbReference type="PANTHER" id="PTHR28259:SF1">
    <property type="entry name" value="FLUORIDE EXPORT PROTEIN 1-RELATED"/>
    <property type="match status" value="1"/>
</dbReference>
<dbReference type="GO" id="GO:0046872">
    <property type="term" value="F:metal ion binding"/>
    <property type="evidence" value="ECO:0007669"/>
    <property type="project" value="UniProtKB-KW"/>
</dbReference>
<name>A0A4Y1WYG8_9BACT</name>
<keyword evidence="5 11" id="KW-1133">Transmembrane helix</keyword>
<evidence type="ECO:0000256" key="11">
    <source>
        <dbReference type="HAMAP-Rule" id="MF_00454"/>
    </source>
</evidence>
<dbReference type="RefSeq" id="WP_141413467.1">
    <property type="nucleotide sequence ID" value="NZ_AP019735.1"/>
</dbReference>
<keyword evidence="4 11" id="KW-0812">Transmembrane</keyword>
<keyword evidence="7 11" id="KW-0472">Membrane</keyword>
<dbReference type="InterPro" id="IPR003691">
    <property type="entry name" value="FluC"/>
</dbReference>
<sequence>MKTLLLIGCGSFAGGVLRYGVSRLLQGSQWLSLPLGTFCVNILGCLLLGVCYGLLEHYRVLSEEIRLLFIVGFCGSFTTFSTFIHENLLLVRQSDLAGLAFYVSLSVASGLLAVHAGHWLVKMG</sequence>
<feature type="binding site" evidence="11">
    <location>
        <position position="75"/>
    </location>
    <ligand>
        <name>Na(+)</name>
        <dbReference type="ChEBI" id="CHEBI:29101"/>
        <note>structural</note>
    </ligand>
</feature>
<keyword evidence="11" id="KW-0915">Sodium</keyword>
<evidence type="ECO:0000313" key="13">
    <source>
        <dbReference type="Proteomes" id="UP000318946"/>
    </source>
</evidence>
<dbReference type="GeneID" id="78343316"/>
<dbReference type="OrthoDB" id="9815830at2"/>
<dbReference type="HAMAP" id="MF_00454">
    <property type="entry name" value="FluC"/>
    <property type="match status" value="1"/>
</dbReference>
<dbReference type="GO" id="GO:0062054">
    <property type="term" value="F:fluoride channel activity"/>
    <property type="evidence" value="ECO:0007669"/>
    <property type="project" value="UniProtKB-UniRule"/>
</dbReference>
<keyword evidence="11" id="KW-0479">Metal-binding</keyword>
<evidence type="ECO:0000256" key="5">
    <source>
        <dbReference type="ARBA" id="ARBA00022989"/>
    </source>
</evidence>
<evidence type="ECO:0000256" key="6">
    <source>
        <dbReference type="ARBA" id="ARBA00023065"/>
    </source>
</evidence>